<feature type="non-terminal residue" evidence="2">
    <location>
        <position position="191"/>
    </location>
</feature>
<protein>
    <recommendedName>
        <fullName evidence="4">Homeodomain-like protein</fullName>
    </recommendedName>
</protein>
<evidence type="ECO:0000313" key="2">
    <source>
        <dbReference type="EMBL" id="ORY94087.1"/>
    </source>
</evidence>
<gene>
    <name evidence="2" type="ORF">BCR43DRAFT_551876</name>
</gene>
<evidence type="ECO:0000256" key="1">
    <source>
        <dbReference type="SAM" id="MobiDB-lite"/>
    </source>
</evidence>
<dbReference type="AlphaFoldDB" id="A0A1X2H6R4"/>
<keyword evidence="3" id="KW-1185">Reference proteome</keyword>
<evidence type="ECO:0008006" key="4">
    <source>
        <dbReference type="Google" id="ProtNLM"/>
    </source>
</evidence>
<dbReference type="OMA" id="PRTAQYW"/>
<dbReference type="InterPro" id="IPR009057">
    <property type="entry name" value="Homeodomain-like_sf"/>
</dbReference>
<dbReference type="InParanoid" id="A0A1X2H6R4"/>
<proteinExistence type="predicted"/>
<sequence length="191" mass="22199">MTSFIHEDGLGNMLTEDGKDVVMMESDSHLFPVENLTDYDQYMDMKPPERMMVAKKEPSEKEPSEKESEGFEEGVRKNYRTYKDGEKEELFYLVYERGMSVRGAALKLQIKPRTAQYWVQQDRKNPTDQIEKYVSKGRPVGRPPKLVEEHRQFLVDLVDEKPALVLDEIMESLTAQFADLDIKKSALHAFM</sequence>
<organism evidence="2 3">
    <name type="scientific">Syncephalastrum racemosum</name>
    <name type="common">Filamentous fungus</name>
    <dbReference type="NCBI Taxonomy" id="13706"/>
    <lineage>
        <taxon>Eukaryota</taxon>
        <taxon>Fungi</taxon>
        <taxon>Fungi incertae sedis</taxon>
        <taxon>Mucoromycota</taxon>
        <taxon>Mucoromycotina</taxon>
        <taxon>Mucoromycetes</taxon>
        <taxon>Mucorales</taxon>
        <taxon>Syncephalastraceae</taxon>
        <taxon>Syncephalastrum</taxon>
    </lineage>
</organism>
<dbReference type="EMBL" id="MCGN01000008">
    <property type="protein sequence ID" value="ORY94087.1"/>
    <property type="molecule type" value="Genomic_DNA"/>
</dbReference>
<dbReference type="OrthoDB" id="2262293at2759"/>
<accession>A0A1X2H6R4</accession>
<evidence type="ECO:0000313" key="3">
    <source>
        <dbReference type="Proteomes" id="UP000242180"/>
    </source>
</evidence>
<dbReference type="SUPFAM" id="SSF46689">
    <property type="entry name" value="Homeodomain-like"/>
    <property type="match status" value="1"/>
</dbReference>
<dbReference type="Proteomes" id="UP000242180">
    <property type="component" value="Unassembled WGS sequence"/>
</dbReference>
<comment type="caution">
    <text evidence="2">The sequence shown here is derived from an EMBL/GenBank/DDBJ whole genome shotgun (WGS) entry which is preliminary data.</text>
</comment>
<feature type="region of interest" description="Disordered" evidence="1">
    <location>
        <begin position="53"/>
        <end position="73"/>
    </location>
</feature>
<name>A0A1X2H6R4_SYNRA</name>
<reference evidence="2 3" key="1">
    <citation type="submission" date="2016-07" db="EMBL/GenBank/DDBJ databases">
        <title>Pervasive Adenine N6-methylation of Active Genes in Fungi.</title>
        <authorList>
            <consortium name="DOE Joint Genome Institute"/>
            <person name="Mondo S.J."/>
            <person name="Dannebaum R.O."/>
            <person name="Kuo R.C."/>
            <person name="Labutti K."/>
            <person name="Haridas S."/>
            <person name="Kuo A."/>
            <person name="Salamov A."/>
            <person name="Ahrendt S.R."/>
            <person name="Lipzen A."/>
            <person name="Sullivan W."/>
            <person name="Andreopoulos W.B."/>
            <person name="Clum A."/>
            <person name="Lindquist E."/>
            <person name="Daum C."/>
            <person name="Ramamoorthy G.K."/>
            <person name="Gryganskyi A."/>
            <person name="Culley D."/>
            <person name="Magnuson J.K."/>
            <person name="James T.Y."/>
            <person name="O'Malley M.A."/>
            <person name="Stajich J.E."/>
            <person name="Spatafora J.W."/>
            <person name="Visel A."/>
            <person name="Grigoriev I.V."/>
        </authorList>
    </citation>
    <scope>NUCLEOTIDE SEQUENCE [LARGE SCALE GENOMIC DNA]</scope>
    <source>
        <strain evidence="2 3">NRRL 2496</strain>
    </source>
</reference>